<evidence type="ECO:0000259" key="10">
    <source>
        <dbReference type="Pfam" id="PF01207"/>
    </source>
</evidence>
<organism evidence="11 12">
    <name type="scientific">Fomitopsis schrenkii</name>
    <name type="common">Brown rot fungus</name>
    <dbReference type="NCBI Taxonomy" id="2126942"/>
    <lineage>
        <taxon>Eukaryota</taxon>
        <taxon>Fungi</taxon>
        <taxon>Dikarya</taxon>
        <taxon>Basidiomycota</taxon>
        <taxon>Agaricomycotina</taxon>
        <taxon>Agaricomycetes</taxon>
        <taxon>Polyporales</taxon>
        <taxon>Fomitopsis</taxon>
    </lineage>
</organism>
<proteinExistence type="inferred from homology"/>
<dbReference type="AlphaFoldDB" id="S8FL99"/>
<feature type="active site" description="Proton donor" evidence="8">
    <location>
        <position position="104"/>
    </location>
</feature>
<dbReference type="SUPFAM" id="SSF51395">
    <property type="entry name" value="FMN-linked oxidoreductases"/>
    <property type="match status" value="1"/>
</dbReference>
<keyword evidence="5 7" id="KW-0560">Oxidoreductase</keyword>
<evidence type="ECO:0000256" key="1">
    <source>
        <dbReference type="ARBA" id="ARBA00022630"/>
    </source>
</evidence>
<dbReference type="OrthoDB" id="272303at2759"/>
<evidence type="ECO:0000256" key="4">
    <source>
        <dbReference type="ARBA" id="ARBA00022857"/>
    </source>
</evidence>
<keyword evidence="3 7" id="KW-0819">tRNA processing</keyword>
<dbReference type="InterPro" id="IPR001269">
    <property type="entry name" value="DUS_fam"/>
</dbReference>
<reference evidence="11 12" key="1">
    <citation type="journal article" date="2012" name="Science">
        <title>The Paleozoic origin of enzymatic lignin decomposition reconstructed from 31 fungal genomes.</title>
        <authorList>
            <person name="Floudas D."/>
            <person name="Binder M."/>
            <person name="Riley R."/>
            <person name="Barry K."/>
            <person name="Blanchette R.A."/>
            <person name="Henrissat B."/>
            <person name="Martinez A.T."/>
            <person name="Otillar R."/>
            <person name="Spatafora J.W."/>
            <person name="Yadav J.S."/>
            <person name="Aerts A."/>
            <person name="Benoit I."/>
            <person name="Boyd A."/>
            <person name="Carlson A."/>
            <person name="Copeland A."/>
            <person name="Coutinho P.M."/>
            <person name="de Vries R.P."/>
            <person name="Ferreira P."/>
            <person name="Findley K."/>
            <person name="Foster B."/>
            <person name="Gaskell J."/>
            <person name="Glotzer D."/>
            <person name="Gorecki P."/>
            <person name="Heitman J."/>
            <person name="Hesse C."/>
            <person name="Hori C."/>
            <person name="Igarashi K."/>
            <person name="Jurgens J.A."/>
            <person name="Kallen N."/>
            <person name="Kersten P."/>
            <person name="Kohler A."/>
            <person name="Kuees U."/>
            <person name="Kumar T.K.A."/>
            <person name="Kuo A."/>
            <person name="LaButti K."/>
            <person name="Larrondo L.F."/>
            <person name="Lindquist E."/>
            <person name="Ling A."/>
            <person name="Lombard V."/>
            <person name="Lucas S."/>
            <person name="Lundell T."/>
            <person name="Martin R."/>
            <person name="McLaughlin D.J."/>
            <person name="Morgenstern I."/>
            <person name="Morin E."/>
            <person name="Murat C."/>
            <person name="Nagy L.G."/>
            <person name="Nolan M."/>
            <person name="Ohm R.A."/>
            <person name="Patyshakuliyeva A."/>
            <person name="Rokas A."/>
            <person name="Ruiz-Duenas F.J."/>
            <person name="Sabat G."/>
            <person name="Salamov A."/>
            <person name="Samejima M."/>
            <person name="Schmutz J."/>
            <person name="Slot J.C."/>
            <person name="St John F."/>
            <person name="Stenlid J."/>
            <person name="Sun H."/>
            <person name="Sun S."/>
            <person name="Syed K."/>
            <person name="Tsang A."/>
            <person name="Wiebenga A."/>
            <person name="Young D."/>
            <person name="Pisabarro A."/>
            <person name="Eastwood D.C."/>
            <person name="Martin F."/>
            <person name="Cullen D."/>
            <person name="Grigoriev I.V."/>
            <person name="Hibbett D.S."/>
        </authorList>
    </citation>
    <scope>NUCLEOTIDE SEQUENCE</scope>
    <source>
        <strain evidence="12">FP-58527</strain>
    </source>
</reference>
<keyword evidence="6" id="KW-0520">NAD</keyword>
<feature type="binding site" evidence="9">
    <location>
        <position position="145"/>
    </location>
    <ligand>
        <name>FMN</name>
        <dbReference type="ChEBI" id="CHEBI:58210"/>
    </ligand>
</feature>
<keyword evidence="1 7" id="KW-0285">Flavoprotein</keyword>
<evidence type="ECO:0000256" key="7">
    <source>
        <dbReference type="PIRNR" id="PIRNR006621"/>
    </source>
</evidence>
<evidence type="ECO:0000313" key="11">
    <source>
        <dbReference type="EMBL" id="EPT02141.1"/>
    </source>
</evidence>
<dbReference type="Pfam" id="PF01207">
    <property type="entry name" value="Dus"/>
    <property type="match status" value="1"/>
</dbReference>
<evidence type="ECO:0000256" key="2">
    <source>
        <dbReference type="ARBA" id="ARBA00022643"/>
    </source>
</evidence>
<dbReference type="Gene3D" id="3.20.20.70">
    <property type="entry name" value="Aldolase class I"/>
    <property type="match status" value="1"/>
</dbReference>
<dbReference type="PANTHER" id="PTHR11082:SF5">
    <property type="entry name" value="TRNA-DIHYDROURIDINE(16_17) SYNTHASE [NAD(P)(+)]-LIKE"/>
    <property type="match status" value="1"/>
</dbReference>
<keyword evidence="9" id="KW-0547">Nucleotide-binding</keyword>
<dbReference type="PIRSF" id="PIRSF006621">
    <property type="entry name" value="Dus"/>
    <property type="match status" value="1"/>
</dbReference>
<dbReference type="InterPro" id="IPR035587">
    <property type="entry name" value="DUS-like_FMN-bd"/>
</dbReference>
<dbReference type="EC" id="1.3.1.-" evidence="7"/>
<feature type="binding site" evidence="9">
    <location>
        <position position="173"/>
    </location>
    <ligand>
        <name>FMN</name>
        <dbReference type="ChEBI" id="CHEBI:58210"/>
    </ligand>
</feature>
<feature type="domain" description="DUS-like FMN-binding" evidence="10">
    <location>
        <begin position="13"/>
        <end position="282"/>
    </location>
</feature>
<evidence type="ECO:0000256" key="9">
    <source>
        <dbReference type="PIRSR" id="PIRSR006621-2"/>
    </source>
</evidence>
<dbReference type="CDD" id="cd02801">
    <property type="entry name" value="DUS_like_FMN"/>
    <property type="match status" value="1"/>
</dbReference>
<name>S8FL99_FOMSC</name>
<keyword evidence="4" id="KW-0521">NADP</keyword>
<comment type="cofactor">
    <cofactor evidence="7 9">
        <name>FMN</name>
        <dbReference type="ChEBI" id="CHEBI:58210"/>
    </cofactor>
</comment>
<feature type="binding site" evidence="9">
    <location>
        <position position="71"/>
    </location>
    <ligand>
        <name>FMN</name>
        <dbReference type="ChEBI" id="CHEBI:58210"/>
    </ligand>
</feature>
<evidence type="ECO:0000256" key="8">
    <source>
        <dbReference type="PIRSR" id="PIRSR006621-1"/>
    </source>
</evidence>
<dbReference type="Proteomes" id="UP000015241">
    <property type="component" value="Unassembled WGS sequence"/>
</dbReference>
<keyword evidence="2 7" id="KW-0288">FMN</keyword>
<dbReference type="InterPro" id="IPR013785">
    <property type="entry name" value="Aldolase_TIM"/>
</dbReference>
<evidence type="ECO:0000256" key="6">
    <source>
        <dbReference type="ARBA" id="ARBA00023027"/>
    </source>
</evidence>
<comment type="similarity">
    <text evidence="7">Belongs to the dus family.</text>
</comment>
<gene>
    <name evidence="11" type="ORF">FOMPIDRAFT_1119016</name>
</gene>
<accession>S8FL99</accession>
<dbReference type="HOGENOM" id="CLU_013299_5_0_1"/>
<dbReference type="GO" id="GO:0050660">
    <property type="term" value="F:flavin adenine dinucleotide binding"/>
    <property type="evidence" value="ECO:0007669"/>
    <property type="project" value="InterPro"/>
</dbReference>
<dbReference type="PANTHER" id="PTHR11082">
    <property type="entry name" value="TRNA-DIHYDROURIDINE SYNTHASE"/>
    <property type="match status" value="1"/>
</dbReference>
<dbReference type="EMBL" id="KE504137">
    <property type="protein sequence ID" value="EPT02141.1"/>
    <property type="molecule type" value="Genomic_DNA"/>
</dbReference>
<evidence type="ECO:0000313" key="12">
    <source>
        <dbReference type="Proteomes" id="UP000015241"/>
    </source>
</evidence>
<dbReference type="eggNOG" id="KOG2335">
    <property type="taxonomic scope" value="Eukaryota"/>
</dbReference>
<protein>
    <recommendedName>
        <fullName evidence="7">tRNA-dihydrouridine synthase</fullName>
        <ecNumber evidence="7">1.3.1.-</ecNumber>
    </recommendedName>
</protein>
<keyword evidence="12" id="KW-1185">Reference proteome</keyword>
<dbReference type="STRING" id="743788.S8FL99"/>
<evidence type="ECO:0000256" key="3">
    <source>
        <dbReference type="ARBA" id="ARBA00022694"/>
    </source>
</evidence>
<evidence type="ECO:0000256" key="5">
    <source>
        <dbReference type="ARBA" id="ARBA00023002"/>
    </source>
</evidence>
<comment type="function">
    <text evidence="7">Catalyzes the synthesis of dihydrouridine, a modified base found in the D-loop of most tRNAs.</text>
</comment>
<sequence length="295" mass="32367">MVATITGSLRTIAAPMVNQSDLPFRLLVRRYNTSLAYTQMLLPEKLLNDPDYLGFHLRELGGPEDRPVVVQLCGDDPETVVRAARKVQSHCDAIGVPTDLNLGCPQEAARDAHYGAYLLGQKDWPLVESVVSAMSSSLTVPVSAKLRLCQPAPATVHLAQRLEHAGASWITLHARTVSARRRRQGAADLAQVRLLKEALSVPVVSNGNVRTWEDVEQNLAYTGADGIMVGETLLANPCLFAQTVPDPVTISREYIAICKEHLATASMQTIQTHIRHFIDHQWSVRMSSLSNSEGF</sequence>
<dbReference type="GO" id="GO:0017150">
    <property type="term" value="F:tRNA dihydrouridine synthase activity"/>
    <property type="evidence" value="ECO:0007669"/>
    <property type="project" value="InterPro"/>
</dbReference>
<dbReference type="InParanoid" id="S8FL99"/>
<feature type="binding site" evidence="9">
    <location>
        <begin position="15"/>
        <end position="17"/>
    </location>
    <ligand>
        <name>FMN</name>
        <dbReference type="ChEBI" id="CHEBI:58210"/>
    </ligand>
</feature>